<evidence type="ECO:0000256" key="1">
    <source>
        <dbReference type="ARBA" id="ARBA00005446"/>
    </source>
</evidence>
<keyword evidence="5 16" id="KW-0347">Helicase</keyword>
<evidence type="ECO:0000256" key="4">
    <source>
        <dbReference type="ARBA" id="ARBA00022801"/>
    </source>
</evidence>
<dbReference type="OrthoDB" id="9763310at2"/>
<evidence type="ECO:0000256" key="8">
    <source>
        <dbReference type="ARBA" id="ARBA00023235"/>
    </source>
</evidence>
<dbReference type="Pfam" id="PF09382">
    <property type="entry name" value="RQC"/>
    <property type="match status" value="1"/>
</dbReference>
<dbReference type="GO" id="GO:0005737">
    <property type="term" value="C:cytoplasm"/>
    <property type="evidence" value="ECO:0007669"/>
    <property type="project" value="TreeGrafter"/>
</dbReference>
<dbReference type="GO" id="GO:0030894">
    <property type="term" value="C:replisome"/>
    <property type="evidence" value="ECO:0007669"/>
    <property type="project" value="TreeGrafter"/>
</dbReference>
<dbReference type="RefSeq" id="WP_145085587.1">
    <property type="nucleotide sequence ID" value="NZ_CP036298.1"/>
</dbReference>
<dbReference type="PANTHER" id="PTHR13710:SF105">
    <property type="entry name" value="ATP-DEPENDENT DNA HELICASE Q1"/>
    <property type="match status" value="1"/>
</dbReference>
<dbReference type="CDD" id="cd17920">
    <property type="entry name" value="DEXHc_RecQ"/>
    <property type="match status" value="1"/>
</dbReference>
<dbReference type="Pfam" id="PF16124">
    <property type="entry name" value="RecQ_Zn_bind"/>
    <property type="match status" value="1"/>
</dbReference>
<evidence type="ECO:0000256" key="11">
    <source>
        <dbReference type="ARBA" id="ARBA00044535"/>
    </source>
</evidence>
<dbReference type="NCBIfam" id="TIGR00614">
    <property type="entry name" value="recQ_fam"/>
    <property type="match status" value="1"/>
</dbReference>
<comment type="catalytic activity">
    <reaction evidence="9">
        <text>Couples ATP hydrolysis with the unwinding of duplex DNA by translocating in the 3'-5' direction.</text>
        <dbReference type="EC" id="5.6.2.4"/>
    </reaction>
</comment>
<evidence type="ECO:0000256" key="6">
    <source>
        <dbReference type="ARBA" id="ARBA00022840"/>
    </source>
</evidence>
<dbReference type="Pfam" id="PF00270">
    <property type="entry name" value="DEAD"/>
    <property type="match status" value="1"/>
</dbReference>
<dbReference type="PROSITE" id="PS51192">
    <property type="entry name" value="HELICASE_ATP_BIND_1"/>
    <property type="match status" value="1"/>
</dbReference>
<sequence length="944" mass="103576">MNSNGINYDQALNRFGLASFRPGQREVIESIVRGDDCMCVMPTGGGKSLCYQLPSIVRPGLTIVVSPLIALMKDQVDRMGQLGIPAALINSTLTANEQQTRLQDVAAGKYQLVYVAPERLRNTKFMETIRATPIQLLAIDEAHCISQWGHDFRPDYTRIGKFREWLGGVQTVALTATATPRVREDIVQVLGLKRPKQFMSGFARPNLHFGVATCPSDREKESELENFLQTVKGSGIIYSATRKRCDALVEMINQKLKISVGAYHAGLMPDQRRAIQERFMEGKLRIIVATNAFGMGIDKSDLRFVVHYNMPGSLEAYYQEAGRAGRDGRKSQCVMLYSFQDRYIQEFFIDNNYPSREVIEKTYDFLLTREEDPIEMTLEEIRDALGLSISPEAIGSALQILGRTQVLERLEMGSGLAIVQIDSDLPSLVDLLPREAKVQRKVLRLLERAVGDRRSEPVHIHPRWLLQESELERDALNRALRGLGKLDAIDYVPPFRGRAVHFKRRDVAFNDLGIDFENLNKRKEAEYDRLNQVVSYAQTPLCRQTNILKYFGDDTAENCERCDRCGRSPGWPKVDWEPDEEESPTAKMSSGDAALAAAESPAAGEGSTQASSASLIPDSAKAIFLGQVVGAVERIHGRLGKHLLAQYLCGSQNAKVQKLNLHRLSGFGMLKNFRQADALSLLDSLIAAGLLKQQEVNRNRPTICVAPELSQPEQRRQLLLATSIPDGLHKKVLSLLPRDLGPKAGVVPAASAVPQAGESTARDASPPASAADLGPASTAGAGSGSQSNSNSSRPSAVAMGESLFPEMRLGAKSVELPPAGQSGSKSSDLQRSDLAGGLAKPGGLSGVAVGGSAQLPEDSHESGTEIAPAWYWTVRLFSLGFDWQAVLATRRMTDTEVSASLIEALKAGQRLERHWLSGTGEDLRTTGQQRVVREIQRREAAGIR</sequence>
<dbReference type="EMBL" id="CP036298">
    <property type="protein sequence ID" value="QDV27743.1"/>
    <property type="molecule type" value="Genomic_DNA"/>
</dbReference>
<organism evidence="16 17">
    <name type="scientific">Aureliella helgolandensis</name>
    <dbReference type="NCBI Taxonomy" id="2527968"/>
    <lineage>
        <taxon>Bacteria</taxon>
        <taxon>Pseudomonadati</taxon>
        <taxon>Planctomycetota</taxon>
        <taxon>Planctomycetia</taxon>
        <taxon>Pirellulales</taxon>
        <taxon>Pirellulaceae</taxon>
        <taxon>Aureliella</taxon>
    </lineage>
</organism>
<dbReference type="SUPFAM" id="SSF46785">
    <property type="entry name" value="Winged helix' DNA-binding domain"/>
    <property type="match status" value="1"/>
</dbReference>
<dbReference type="GO" id="GO:0003677">
    <property type="term" value="F:DNA binding"/>
    <property type="evidence" value="ECO:0007669"/>
    <property type="project" value="UniProtKB-KW"/>
</dbReference>
<evidence type="ECO:0000313" key="16">
    <source>
        <dbReference type="EMBL" id="QDV27743.1"/>
    </source>
</evidence>
<evidence type="ECO:0000256" key="9">
    <source>
        <dbReference type="ARBA" id="ARBA00034617"/>
    </source>
</evidence>
<feature type="domain" description="Helicase C-terminal" evidence="15">
    <location>
        <begin position="223"/>
        <end position="382"/>
    </location>
</feature>
<dbReference type="SMART" id="SM00487">
    <property type="entry name" value="DEXDc"/>
    <property type="match status" value="1"/>
</dbReference>
<dbReference type="SMART" id="SM00956">
    <property type="entry name" value="RQC"/>
    <property type="match status" value="1"/>
</dbReference>
<dbReference type="KEGG" id="ahel:Q31a_61360"/>
<dbReference type="GO" id="GO:0006310">
    <property type="term" value="P:DNA recombination"/>
    <property type="evidence" value="ECO:0007669"/>
    <property type="project" value="InterPro"/>
</dbReference>
<name>A0A518GGP1_9BACT</name>
<dbReference type="EC" id="5.6.2.4" evidence="10"/>
<dbReference type="GO" id="GO:0006260">
    <property type="term" value="P:DNA replication"/>
    <property type="evidence" value="ECO:0007669"/>
    <property type="project" value="InterPro"/>
</dbReference>
<dbReference type="Pfam" id="PF00271">
    <property type="entry name" value="Helicase_C"/>
    <property type="match status" value="1"/>
</dbReference>
<dbReference type="InterPro" id="IPR018982">
    <property type="entry name" value="RQC_domain"/>
</dbReference>
<feature type="region of interest" description="Disordered" evidence="13">
    <location>
        <begin position="570"/>
        <end position="611"/>
    </location>
</feature>
<dbReference type="GO" id="GO:0009378">
    <property type="term" value="F:four-way junction helicase activity"/>
    <property type="evidence" value="ECO:0007669"/>
    <property type="project" value="TreeGrafter"/>
</dbReference>
<evidence type="ECO:0000256" key="7">
    <source>
        <dbReference type="ARBA" id="ARBA00023125"/>
    </source>
</evidence>
<feature type="domain" description="Helicase ATP-binding" evidence="14">
    <location>
        <begin position="28"/>
        <end position="196"/>
    </location>
</feature>
<dbReference type="CDD" id="cd18794">
    <property type="entry name" value="SF2_C_RecQ"/>
    <property type="match status" value="1"/>
</dbReference>
<evidence type="ECO:0000313" key="17">
    <source>
        <dbReference type="Proteomes" id="UP000318017"/>
    </source>
</evidence>
<dbReference type="InterPro" id="IPR036388">
    <property type="entry name" value="WH-like_DNA-bd_sf"/>
</dbReference>
<dbReference type="SUPFAM" id="SSF52540">
    <property type="entry name" value="P-loop containing nucleoside triphosphate hydrolases"/>
    <property type="match status" value="1"/>
</dbReference>
<dbReference type="GO" id="GO:0046872">
    <property type="term" value="F:metal ion binding"/>
    <property type="evidence" value="ECO:0007669"/>
    <property type="project" value="UniProtKB-KW"/>
</dbReference>
<dbReference type="PROSITE" id="PS51194">
    <property type="entry name" value="HELICASE_CTER"/>
    <property type="match status" value="1"/>
</dbReference>
<dbReference type="SMART" id="SM00490">
    <property type="entry name" value="HELICc"/>
    <property type="match status" value="1"/>
</dbReference>
<comment type="similarity">
    <text evidence="1">Belongs to the helicase family. RecQ subfamily.</text>
</comment>
<keyword evidence="8" id="KW-0413">Isomerase</keyword>
<evidence type="ECO:0000256" key="3">
    <source>
        <dbReference type="ARBA" id="ARBA00022741"/>
    </source>
</evidence>
<dbReference type="Gene3D" id="1.10.10.10">
    <property type="entry name" value="Winged helix-like DNA-binding domain superfamily/Winged helix DNA-binding domain"/>
    <property type="match status" value="1"/>
</dbReference>
<feature type="region of interest" description="Disordered" evidence="13">
    <location>
        <begin position="752"/>
        <end position="797"/>
    </location>
</feature>
<dbReference type="InterPro" id="IPR027417">
    <property type="entry name" value="P-loop_NTPase"/>
</dbReference>
<dbReference type="Proteomes" id="UP000318017">
    <property type="component" value="Chromosome"/>
</dbReference>
<keyword evidence="7" id="KW-0238">DNA-binding</keyword>
<dbReference type="GO" id="GO:0006281">
    <property type="term" value="P:DNA repair"/>
    <property type="evidence" value="ECO:0007669"/>
    <property type="project" value="InterPro"/>
</dbReference>
<accession>A0A518GGP1</accession>
<keyword evidence="2" id="KW-0479">Metal-binding</keyword>
<dbReference type="GO" id="GO:0016787">
    <property type="term" value="F:hydrolase activity"/>
    <property type="evidence" value="ECO:0007669"/>
    <property type="project" value="UniProtKB-KW"/>
</dbReference>
<feature type="compositionally biased region" description="Low complexity" evidence="13">
    <location>
        <begin position="589"/>
        <end position="607"/>
    </location>
</feature>
<evidence type="ECO:0000256" key="13">
    <source>
        <dbReference type="SAM" id="MobiDB-lite"/>
    </source>
</evidence>
<dbReference type="GO" id="GO:0005524">
    <property type="term" value="F:ATP binding"/>
    <property type="evidence" value="ECO:0007669"/>
    <property type="project" value="UniProtKB-KW"/>
</dbReference>
<evidence type="ECO:0000256" key="12">
    <source>
        <dbReference type="ARBA" id="ARBA00044550"/>
    </source>
</evidence>
<dbReference type="InterPro" id="IPR004589">
    <property type="entry name" value="DNA_helicase_ATP-dep_RecQ"/>
</dbReference>
<keyword evidence="4 16" id="KW-0378">Hydrolase</keyword>
<evidence type="ECO:0000256" key="2">
    <source>
        <dbReference type="ARBA" id="ARBA00022723"/>
    </source>
</evidence>
<evidence type="ECO:0000256" key="5">
    <source>
        <dbReference type="ARBA" id="ARBA00022806"/>
    </source>
</evidence>
<keyword evidence="3" id="KW-0547">Nucleotide-binding</keyword>
<dbReference type="GO" id="GO:0043590">
    <property type="term" value="C:bacterial nucleoid"/>
    <property type="evidence" value="ECO:0007669"/>
    <property type="project" value="TreeGrafter"/>
</dbReference>
<gene>
    <name evidence="16" type="primary">recQ_4</name>
    <name evidence="16" type="ORF">Q31a_61360</name>
</gene>
<dbReference type="InterPro" id="IPR011545">
    <property type="entry name" value="DEAD/DEAH_box_helicase_dom"/>
</dbReference>
<reference evidence="16 17" key="1">
    <citation type="submission" date="2019-02" db="EMBL/GenBank/DDBJ databases">
        <title>Deep-cultivation of Planctomycetes and their phenomic and genomic characterization uncovers novel biology.</title>
        <authorList>
            <person name="Wiegand S."/>
            <person name="Jogler M."/>
            <person name="Boedeker C."/>
            <person name="Pinto D."/>
            <person name="Vollmers J."/>
            <person name="Rivas-Marin E."/>
            <person name="Kohn T."/>
            <person name="Peeters S.H."/>
            <person name="Heuer A."/>
            <person name="Rast P."/>
            <person name="Oberbeckmann S."/>
            <person name="Bunk B."/>
            <person name="Jeske O."/>
            <person name="Meyerdierks A."/>
            <person name="Storesund J.E."/>
            <person name="Kallscheuer N."/>
            <person name="Luecker S."/>
            <person name="Lage O.M."/>
            <person name="Pohl T."/>
            <person name="Merkel B.J."/>
            <person name="Hornburger P."/>
            <person name="Mueller R.-W."/>
            <person name="Bruemmer F."/>
            <person name="Labrenz M."/>
            <person name="Spormann A.M."/>
            <person name="Op den Camp H."/>
            <person name="Overmann J."/>
            <person name="Amann R."/>
            <person name="Jetten M.S.M."/>
            <person name="Mascher T."/>
            <person name="Medema M.H."/>
            <person name="Devos D.P."/>
            <person name="Kaster A.-K."/>
            <person name="Ovreas L."/>
            <person name="Rohde M."/>
            <person name="Galperin M.Y."/>
            <person name="Jogler C."/>
        </authorList>
    </citation>
    <scope>NUCLEOTIDE SEQUENCE [LARGE SCALE GENOMIC DNA]</scope>
    <source>
        <strain evidence="16 17">Q31a</strain>
    </source>
</reference>
<evidence type="ECO:0000256" key="10">
    <source>
        <dbReference type="ARBA" id="ARBA00034808"/>
    </source>
</evidence>
<keyword evidence="17" id="KW-1185">Reference proteome</keyword>
<dbReference type="GO" id="GO:0043138">
    <property type="term" value="F:3'-5' DNA helicase activity"/>
    <property type="evidence" value="ECO:0007669"/>
    <property type="project" value="UniProtKB-EC"/>
</dbReference>
<feature type="compositionally biased region" description="Low complexity" evidence="13">
    <location>
        <begin position="762"/>
        <end position="796"/>
    </location>
</feature>
<feature type="region of interest" description="Disordered" evidence="13">
    <location>
        <begin position="814"/>
        <end position="837"/>
    </location>
</feature>
<dbReference type="InterPro" id="IPR032284">
    <property type="entry name" value="RecQ_Zn-bd"/>
</dbReference>
<evidence type="ECO:0000259" key="15">
    <source>
        <dbReference type="PROSITE" id="PS51194"/>
    </source>
</evidence>
<dbReference type="PANTHER" id="PTHR13710">
    <property type="entry name" value="DNA HELICASE RECQ FAMILY MEMBER"/>
    <property type="match status" value="1"/>
</dbReference>
<keyword evidence="6" id="KW-0067">ATP-binding</keyword>
<dbReference type="InterPro" id="IPR036390">
    <property type="entry name" value="WH_DNA-bd_sf"/>
</dbReference>
<proteinExistence type="inferred from homology"/>
<dbReference type="InterPro" id="IPR014001">
    <property type="entry name" value="Helicase_ATP-bd"/>
</dbReference>
<dbReference type="InterPro" id="IPR001650">
    <property type="entry name" value="Helicase_C-like"/>
</dbReference>
<evidence type="ECO:0000259" key="14">
    <source>
        <dbReference type="PROSITE" id="PS51192"/>
    </source>
</evidence>
<dbReference type="AlphaFoldDB" id="A0A518GGP1"/>
<dbReference type="FunFam" id="3.40.50.300:FF:000296">
    <property type="entry name" value="ATP-dependent DNA helicase RecQ"/>
    <property type="match status" value="1"/>
</dbReference>
<protein>
    <recommendedName>
        <fullName evidence="11">ATP-dependent DNA helicase RecQ</fullName>
        <ecNumber evidence="10">5.6.2.4</ecNumber>
    </recommendedName>
    <alternativeName>
        <fullName evidence="12">DNA 3'-5' helicase RecQ</fullName>
    </alternativeName>
</protein>
<dbReference type="Gene3D" id="3.40.50.300">
    <property type="entry name" value="P-loop containing nucleotide triphosphate hydrolases"/>
    <property type="match status" value="2"/>
</dbReference>